<dbReference type="InterPro" id="IPR052910">
    <property type="entry name" value="ABC-Purine-Binding"/>
</dbReference>
<dbReference type="Proteomes" id="UP000523105">
    <property type="component" value="Unassembled WGS sequence"/>
</dbReference>
<evidence type="ECO:0000256" key="1">
    <source>
        <dbReference type="ARBA" id="ARBA00022729"/>
    </source>
</evidence>
<sequence length="354" mass="38779">MNKLITIVAGVVLSLSLSLSSALADSPKIGFIYIGPPGDHGWTYQHNEGRKAIVDELGFKTTYIEGVPENADAVRAIRKLAESGHDLIFTTSFNYMDQTLEVAKDYPNVKFEHATGYKRTDNVSTYSARFYEGRTIIGHIAGKETKSNIVGYIASFPIPEVIRGINAFYLAASKVNPDIEVKIIWAFTWYDPAKEADAAQTLINQGADIIVQHTDTYAPCQVAERNGVKAFGQASDQEAFCPNAHLTAIIDDWSSYYIARANAVADGTWDSQDTWWGLDKGMVKMARYRNMNPDTKFEAIQLQNDLTSGAVHSFTGPIYNQAGELVVPAGAVADDGLLAGMNFYVQGIEGTLPQ</sequence>
<dbReference type="PANTHER" id="PTHR43208">
    <property type="entry name" value="ABC TRANSPORTER SUBSTRATE-BINDING PROTEIN"/>
    <property type="match status" value="1"/>
</dbReference>
<feature type="domain" description="ABC transporter substrate-binding protein PnrA-like" evidence="2">
    <location>
        <begin position="28"/>
        <end position="299"/>
    </location>
</feature>
<reference evidence="3 4" key="1">
    <citation type="journal article" date="2019" name="Environ. Microbiol.">
        <title>Genomics insights into ecotype formation of ammonia-oxidizing archaea in the deep ocean.</title>
        <authorList>
            <person name="Wang Y."/>
            <person name="Huang J.M."/>
            <person name="Cui G.J."/>
            <person name="Nunoura T."/>
            <person name="Takaki Y."/>
            <person name="Li W.L."/>
            <person name="Li J."/>
            <person name="Gao Z.M."/>
            <person name="Takai K."/>
            <person name="Zhang A.Q."/>
            <person name="Stepanauskas R."/>
        </authorList>
    </citation>
    <scope>NUCLEOTIDE SEQUENCE [LARGE SCALE GENOMIC DNA]</scope>
    <source>
        <strain evidence="3 4">L15b</strain>
    </source>
</reference>
<dbReference type="Gene3D" id="3.40.50.2300">
    <property type="match status" value="2"/>
</dbReference>
<protein>
    <submittedName>
        <fullName evidence="3">BMP family ABC transporter substrate-binding protein</fullName>
    </submittedName>
</protein>
<dbReference type="Pfam" id="PF02608">
    <property type="entry name" value="Bmp"/>
    <property type="match status" value="1"/>
</dbReference>
<proteinExistence type="predicted"/>
<evidence type="ECO:0000313" key="4">
    <source>
        <dbReference type="Proteomes" id="UP000523105"/>
    </source>
</evidence>
<name>A0A7K4MPH9_9ARCH</name>
<organism evidence="3 4">
    <name type="scientific">Marine Group I thaumarchaeote</name>
    <dbReference type="NCBI Taxonomy" id="2511932"/>
    <lineage>
        <taxon>Archaea</taxon>
        <taxon>Nitrososphaerota</taxon>
        <taxon>Marine Group I</taxon>
    </lineage>
</organism>
<dbReference type="InterPro" id="IPR003760">
    <property type="entry name" value="PnrA-like"/>
</dbReference>
<keyword evidence="1" id="KW-0732">Signal</keyword>
<dbReference type="PANTHER" id="PTHR43208:SF1">
    <property type="entry name" value="ABC TRANSPORTER SUBSTRATE-BINDING PROTEIN"/>
    <property type="match status" value="1"/>
</dbReference>
<dbReference type="EMBL" id="JACASV010000026">
    <property type="protein sequence ID" value="NWJ43465.1"/>
    <property type="molecule type" value="Genomic_DNA"/>
</dbReference>
<dbReference type="SUPFAM" id="SSF53822">
    <property type="entry name" value="Periplasmic binding protein-like I"/>
    <property type="match status" value="1"/>
</dbReference>
<dbReference type="CDD" id="cd19963">
    <property type="entry name" value="PBP1_BMP-like"/>
    <property type="match status" value="1"/>
</dbReference>
<evidence type="ECO:0000259" key="2">
    <source>
        <dbReference type="Pfam" id="PF02608"/>
    </source>
</evidence>
<dbReference type="AlphaFoldDB" id="A0A7K4MPH9"/>
<dbReference type="InterPro" id="IPR028082">
    <property type="entry name" value="Peripla_BP_I"/>
</dbReference>
<dbReference type="GO" id="GO:0005886">
    <property type="term" value="C:plasma membrane"/>
    <property type="evidence" value="ECO:0007669"/>
    <property type="project" value="InterPro"/>
</dbReference>
<evidence type="ECO:0000313" key="3">
    <source>
        <dbReference type="EMBL" id="NWJ43465.1"/>
    </source>
</evidence>
<gene>
    <name evidence="3" type="ORF">HX837_04560</name>
</gene>
<comment type="caution">
    <text evidence="3">The sequence shown here is derived from an EMBL/GenBank/DDBJ whole genome shotgun (WGS) entry which is preliminary data.</text>
</comment>
<accession>A0A7K4MPH9</accession>